<dbReference type="AlphaFoldDB" id="A0A0P7ULK0"/>
<proteinExistence type="inferred from homology"/>
<feature type="transmembrane region" description="Helical" evidence="7">
    <location>
        <begin position="364"/>
        <end position="387"/>
    </location>
</feature>
<evidence type="ECO:0000256" key="6">
    <source>
        <dbReference type="SAM" id="MobiDB-lite"/>
    </source>
</evidence>
<evidence type="ECO:0000256" key="5">
    <source>
        <dbReference type="ARBA" id="ARBA00023136"/>
    </source>
</evidence>
<dbReference type="SUPFAM" id="SSF103473">
    <property type="entry name" value="MFS general substrate transporter"/>
    <property type="match status" value="1"/>
</dbReference>
<evidence type="ECO:0000256" key="2">
    <source>
        <dbReference type="ARBA" id="ARBA00005241"/>
    </source>
</evidence>
<comment type="caution">
    <text evidence="9">The sequence shown here is derived from an EMBL/GenBank/DDBJ whole genome shotgun (WGS) entry which is preliminary data.</text>
</comment>
<organism evidence="9 10">
    <name type="scientific">Scleropages formosus</name>
    <name type="common">Asian bonytongue</name>
    <name type="synonym">Osteoglossum formosum</name>
    <dbReference type="NCBI Taxonomy" id="113540"/>
    <lineage>
        <taxon>Eukaryota</taxon>
        <taxon>Metazoa</taxon>
        <taxon>Chordata</taxon>
        <taxon>Craniata</taxon>
        <taxon>Vertebrata</taxon>
        <taxon>Euteleostomi</taxon>
        <taxon>Actinopterygii</taxon>
        <taxon>Neopterygii</taxon>
        <taxon>Teleostei</taxon>
        <taxon>Osteoglossocephala</taxon>
        <taxon>Osteoglossomorpha</taxon>
        <taxon>Osteoglossiformes</taxon>
        <taxon>Osteoglossidae</taxon>
        <taxon>Scleropages</taxon>
    </lineage>
</organism>
<evidence type="ECO:0000313" key="10">
    <source>
        <dbReference type="Proteomes" id="UP000034805"/>
    </source>
</evidence>
<feature type="domain" description="Major facilitator superfamily associated" evidence="8">
    <location>
        <begin position="25"/>
        <end position="521"/>
    </location>
</feature>
<feature type="transmembrane region" description="Helical" evidence="7">
    <location>
        <begin position="519"/>
        <end position="537"/>
    </location>
</feature>
<keyword evidence="3 7" id="KW-0812">Transmembrane</keyword>
<name>A0A0P7ULK0_SCLFO</name>
<feature type="transmembrane region" description="Helical" evidence="7">
    <location>
        <begin position="12"/>
        <end position="37"/>
    </location>
</feature>
<evidence type="ECO:0000256" key="7">
    <source>
        <dbReference type="SAM" id="Phobius"/>
    </source>
</evidence>
<feature type="compositionally biased region" description="Polar residues" evidence="6">
    <location>
        <begin position="197"/>
        <end position="207"/>
    </location>
</feature>
<reference evidence="9 10" key="1">
    <citation type="submission" date="2015-08" db="EMBL/GenBank/DDBJ databases">
        <title>The genome of the Asian arowana (Scleropages formosus).</title>
        <authorList>
            <person name="Tan M.H."/>
            <person name="Gan H.M."/>
            <person name="Croft L.J."/>
            <person name="Austin C.M."/>
        </authorList>
    </citation>
    <scope>NUCLEOTIDE SEQUENCE [LARGE SCALE GENOMIC DNA]</scope>
    <source>
        <strain evidence="9">Aro1</strain>
    </source>
</reference>
<evidence type="ECO:0000313" key="9">
    <source>
        <dbReference type="EMBL" id="KPP75288.1"/>
    </source>
</evidence>
<evidence type="ECO:0000259" key="8">
    <source>
        <dbReference type="Pfam" id="PF12832"/>
    </source>
</evidence>
<dbReference type="PANTHER" id="PTHR16172:SF41">
    <property type="entry name" value="MAJOR FACILITATOR SUPERFAMILY DOMAIN-CONTAINING PROTEIN 6-LIKE"/>
    <property type="match status" value="1"/>
</dbReference>
<feature type="compositionally biased region" description="Basic and acidic residues" evidence="6">
    <location>
        <begin position="566"/>
        <end position="585"/>
    </location>
</feature>
<comment type="subcellular location">
    <subcellularLocation>
        <location evidence="1">Membrane</location>
        <topology evidence="1">Multi-pass membrane protein</topology>
    </subcellularLocation>
</comment>
<dbReference type="InterPro" id="IPR024989">
    <property type="entry name" value="MFS_assoc_dom"/>
</dbReference>
<feature type="transmembrane region" description="Helical" evidence="7">
    <location>
        <begin position="287"/>
        <end position="311"/>
    </location>
</feature>
<feature type="compositionally biased region" description="Polar residues" evidence="6">
    <location>
        <begin position="150"/>
        <end position="171"/>
    </location>
</feature>
<gene>
    <name evidence="9" type="ORF">Z043_105481</name>
</gene>
<dbReference type="EMBL" id="JARO02001503">
    <property type="protein sequence ID" value="KPP75288.1"/>
    <property type="molecule type" value="Genomic_DNA"/>
</dbReference>
<feature type="transmembrane region" description="Helical" evidence="7">
    <location>
        <begin position="317"/>
        <end position="340"/>
    </location>
</feature>
<dbReference type="InterPro" id="IPR051717">
    <property type="entry name" value="MFS_MFSD6"/>
</dbReference>
<keyword evidence="4 7" id="KW-1133">Transmembrane helix</keyword>
<accession>A0A0P7ULK0</accession>
<sequence>MRSSQWDVRGAVALASTFRLLHGCAWACLLPFLTLYLRHLGLTASTVGIIMGTKHLIGVVWGPASAFLAKRYDRRRAVLVGSLLCSTGASLLILLIPAASEEALTLHCNITRSGFVGSADPSQDVGNSTPAFGSVTLSAPLATLYSNLTSREPSSSGAVMTSPNKATTYTSDPHAHGTVSQTVQAETEGGSGGTGTISAWKTSQTPPSGRGVRSTDGSLENNVGYDFLGSLKTIDAEHQLFFLILMAVGLWEVLAAPLDRTAADGLFEYLDFVDAADRYGTARGWGLLGAAVGACSLGLLVSSLSCLIAGGRAPRSVVHFYGHALFMVLALPAASLLPMYRNRKRETASKALKALQLVSGEPRALLCAATAFLAGVAASMVSDFLFWQMQDNGSTELQMGFALALALLSQLTFRLLSRRVPQVLTRGKVLWMSTACLALQCLYYSFLWAPWSVLPVQPLSALSAGALWWAVREQCEDVTTPGMERQVREVFRGASAGLGASLGSFMGGLVAQWLGVPTLFRGAAVVLALWAVSLPFFQSRTPYQRRINYSRLLTADASEASDSESDQDRDWLVKAMKDDDSNNSW</sequence>
<protein>
    <recommendedName>
        <fullName evidence="8">Major facilitator superfamily associated domain-containing protein</fullName>
    </recommendedName>
</protein>
<feature type="transmembrane region" description="Helical" evidence="7">
    <location>
        <begin position="49"/>
        <end position="69"/>
    </location>
</feature>
<feature type="region of interest" description="Disordered" evidence="6">
    <location>
        <begin position="150"/>
        <end position="216"/>
    </location>
</feature>
<comment type="similarity">
    <text evidence="2">Belongs to the major facilitator superfamily. MFSD6 family.</text>
</comment>
<feature type="transmembrane region" description="Helical" evidence="7">
    <location>
        <begin position="399"/>
        <end position="417"/>
    </location>
</feature>
<evidence type="ECO:0000256" key="4">
    <source>
        <dbReference type="ARBA" id="ARBA00022989"/>
    </source>
</evidence>
<evidence type="ECO:0000256" key="1">
    <source>
        <dbReference type="ARBA" id="ARBA00004141"/>
    </source>
</evidence>
<dbReference type="GO" id="GO:0016020">
    <property type="term" value="C:membrane"/>
    <property type="evidence" value="ECO:0007669"/>
    <property type="project" value="UniProtKB-SubCell"/>
</dbReference>
<feature type="region of interest" description="Disordered" evidence="6">
    <location>
        <begin position="558"/>
        <end position="585"/>
    </location>
</feature>
<keyword evidence="5 7" id="KW-0472">Membrane</keyword>
<dbReference type="InterPro" id="IPR036259">
    <property type="entry name" value="MFS_trans_sf"/>
</dbReference>
<dbReference type="Pfam" id="PF12832">
    <property type="entry name" value="MFS_1_like"/>
    <property type="match status" value="1"/>
</dbReference>
<feature type="transmembrane region" description="Helical" evidence="7">
    <location>
        <begin position="429"/>
        <end position="446"/>
    </location>
</feature>
<evidence type="ECO:0000256" key="3">
    <source>
        <dbReference type="ARBA" id="ARBA00022692"/>
    </source>
</evidence>
<dbReference type="PANTHER" id="PTHR16172">
    <property type="entry name" value="MAJOR FACILITATOR SUPERFAMILY DOMAIN-CONTAINING PROTEIN 6-LIKE"/>
    <property type="match status" value="1"/>
</dbReference>
<dbReference type="Proteomes" id="UP000034805">
    <property type="component" value="Unassembled WGS sequence"/>
</dbReference>
<dbReference type="STRING" id="113540.ENSSFOP00015007778"/>
<dbReference type="Gene3D" id="1.20.1250.20">
    <property type="entry name" value="MFS general substrate transporter like domains"/>
    <property type="match status" value="2"/>
</dbReference>